<evidence type="ECO:0000256" key="2">
    <source>
        <dbReference type="RuleBase" id="RU003476"/>
    </source>
</evidence>
<keyword evidence="5" id="KW-1185">Reference proteome</keyword>
<dbReference type="PRINTS" id="PR00502">
    <property type="entry name" value="NUDIXFAMILY"/>
</dbReference>
<dbReference type="InterPro" id="IPR000086">
    <property type="entry name" value="NUDIX_hydrolase_dom"/>
</dbReference>
<organism evidence="4 5">
    <name type="scientific">Barnesiella intestinihominis YIT 11860</name>
    <dbReference type="NCBI Taxonomy" id="742726"/>
    <lineage>
        <taxon>Bacteria</taxon>
        <taxon>Pseudomonadati</taxon>
        <taxon>Bacteroidota</taxon>
        <taxon>Bacteroidia</taxon>
        <taxon>Bacteroidales</taxon>
        <taxon>Barnesiellaceae</taxon>
        <taxon>Barnesiella</taxon>
    </lineage>
</organism>
<dbReference type="GO" id="GO:0016787">
    <property type="term" value="F:hydrolase activity"/>
    <property type="evidence" value="ECO:0007669"/>
    <property type="project" value="UniProtKB-KW"/>
</dbReference>
<accession>K0WUQ8</accession>
<dbReference type="Pfam" id="PF00293">
    <property type="entry name" value="NUDIX"/>
    <property type="match status" value="1"/>
</dbReference>
<dbReference type="STRING" id="742726.HMPREF9448_02628"/>
<comment type="caution">
    <text evidence="4">The sequence shown here is derived from an EMBL/GenBank/DDBJ whole genome shotgun (WGS) entry which is preliminary data.</text>
</comment>
<dbReference type="PANTHER" id="PTHR43736:SF1">
    <property type="entry name" value="DIHYDRONEOPTERIN TRIPHOSPHATE DIPHOSPHATASE"/>
    <property type="match status" value="1"/>
</dbReference>
<feature type="domain" description="Nudix hydrolase" evidence="3">
    <location>
        <begin position="38"/>
        <end position="170"/>
    </location>
</feature>
<dbReference type="PROSITE" id="PS00893">
    <property type="entry name" value="NUDIX_BOX"/>
    <property type="match status" value="1"/>
</dbReference>
<dbReference type="CDD" id="cd04681">
    <property type="entry name" value="NUDIX_Hydrolase"/>
    <property type="match status" value="1"/>
</dbReference>
<sequence length="179" mass="21105">MHPLRLFEYCPRCGSRRFQENDASSKRCEDCGFVYYLNPKASVAAFVMDRQSRILVCRRAFDPSKGMLDLPGGFTECGETVEEAVVRELSEEIGWKPKQMKYLCSFPNVYRYSGFDVHTMDLFFLCRSDEDMSDLKAHDDVAECFWLRREEIEPEKFAFRSIRKAVDRLLKDDKYWVKD</sequence>
<dbReference type="SUPFAM" id="SSF55811">
    <property type="entry name" value="Nudix"/>
    <property type="match status" value="1"/>
</dbReference>
<gene>
    <name evidence="4" type="ORF">HMPREF9448_02628</name>
</gene>
<dbReference type="PROSITE" id="PS51462">
    <property type="entry name" value="NUDIX"/>
    <property type="match status" value="1"/>
</dbReference>
<dbReference type="InterPro" id="IPR020084">
    <property type="entry name" value="NUDIX_hydrolase_CS"/>
</dbReference>
<dbReference type="Proteomes" id="UP000006044">
    <property type="component" value="Unassembled WGS sequence"/>
</dbReference>
<dbReference type="HOGENOM" id="CLU_037162_15_0_10"/>
<dbReference type="AlphaFoldDB" id="K0WUQ8"/>
<reference evidence="4 5" key="1">
    <citation type="submission" date="2012-08" db="EMBL/GenBank/DDBJ databases">
        <title>The Genome Sequence of Barnesiella intestinihominis YIT 11860.</title>
        <authorList>
            <consortium name="The Broad Institute Genome Sequencing Platform"/>
            <person name="Earl A."/>
            <person name="Ward D."/>
            <person name="Feldgarden M."/>
            <person name="Gevers D."/>
            <person name="Morotomi M."/>
            <person name="Walker B."/>
            <person name="Young S.K."/>
            <person name="Zeng Q."/>
            <person name="Gargeya S."/>
            <person name="Fitzgerald M."/>
            <person name="Haas B."/>
            <person name="Abouelleil A."/>
            <person name="Alvarado L."/>
            <person name="Arachchi H.M."/>
            <person name="Berlin A.M."/>
            <person name="Chapman S.B."/>
            <person name="Goldberg J."/>
            <person name="Griggs A."/>
            <person name="Gujja S."/>
            <person name="Hansen M."/>
            <person name="Howarth C."/>
            <person name="Imamovic A."/>
            <person name="Larimer J."/>
            <person name="McCowen C."/>
            <person name="Montmayeur A."/>
            <person name="Murphy C."/>
            <person name="Neiman D."/>
            <person name="Pearson M."/>
            <person name="Priest M."/>
            <person name="Roberts A."/>
            <person name="Saif S."/>
            <person name="Shea T."/>
            <person name="Sisk P."/>
            <person name="Sykes S."/>
            <person name="Wortman J."/>
            <person name="Nusbaum C."/>
            <person name="Birren B."/>
        </authorList>
    </citation>
    <scope>NUCLEOTIDE SEQUENCE [LARGE SCALE GENOMIC DNA]</scope>
    <source>
        <strain evidence="4 5">YIT 11860</strain>
    </source>
</reference>
<dbReference type="Gene3D" id="3.90.79.10">
    <property type="entry name" value="Nucleoside Triphosphate Pyrophosphohydrolase"/>
    <property type="match status" value="1"/>
</dbReference>
<proteinExistence type="inferred from homology"/>
<evidence type="ECO:0000256" key="1">
    <source>
        <dbReference type="ARBA" id="ARBA00022801"/>
    </source>
</evidence>
<dbReference type="PANTHER" id="PTHR43736">
    <property type="entry name" value="ADP-RIBOSE PYROPHOSPHATASE"/>
    <property type="match status" value="1"/>
</dbReference>
<evidence type="ECO:0000313" key="5">
    <source>
        <dbReference type="Proteomes" id="UP000006044"/>
    </source>
</evidence>
<protein>
    <submittedName>
        <fullName evidence="4">Mutator mutT protein</fullName>
    </submittedName>
</protein>
<dbReference type="InterPro" id="IPR015797">
    <property type="entry name" value="NUDIX_hydrolase-like_dom_sf"/>
</dbReference>
<comment type="similarity">
    <text evidence="2">Belongs to the Nudix hydrolase family.</text>
</comment>
<dbReference type="GeneID" id="77849807"/>
<keyword evidence="1 2" id="KW-0378">Hydrolase</keyword>
<dbReference type="EMBL" id="ADLE01000018">
    <property type="protein sequence ID" value="EJZ61951.1"/>
    <property type="molecule type" value="Genomic_DNA"/>
</dbReference>
<name>K0WUQ8_9BACT</name>
<evidence type="ECO:0000313" key="4">
    <source>
        <dbReference type="EMBL" id="EJZ61951.1"/>
    </source>
</evidence>
<evidence type="ECO:0000259" key="3">
    <source>
        <dbReference type="PROSITE" id="PS51462"/>
    </source>
</evidence>
<dbReference type="InterPro" id="IPR020476">
    <property type="entry name" value="Nudix_hydrolase"/>
</dbReference>
<dbReference type="RefSeq" id="WP_008863005.1">
    <property type="nucleotide sequence ID" value="NZ_CAXSYG010000001.1"/>
</dbReference>
<dbReference type="eggNOG" id="COG1051">
    <property type="taxonomic scope" value="Bacteria"/>
</dbReference>
<dbReference type="OrthoDB" id="9786141at2"/>